<evidence type="ECO:0008006" key="3">
    <source>
        <dbReference type="Google" id="ProtNLM"/>
    </source>
</evidence>
<evidence type="ECO:0000313" key="1">
    <source>
        <dbReference type="EMBL" id="QDU01351.1"/>
    </source>
</evidence>
<dbReference type="RefSeq" id="WP_145037219.1">
    <property type="nucleotide sequence ID" value="NZ_CP036347.1"/>
</dbReference>
<name>A0A517W7W8_9PLAN</name>
<reference evidence="1 2" key="1">
    <citation type="submission" date="2019-02" db="EMBL/GenBank/DDBJ databases">
        <title>Deep-cultivation of Planctomycetes and their phenomic and genomic characterization uncovers novel biology.</title>
        <authorList>
            <person name="Wiegand S."/>
            <person name="Jogler M."/>
            <person name="Boedeker C."/>
            <person name="Pinto D."/>
            <person name="Vollmers J."/>
            <person name="Rivas-Marin E."/>
            <person name="Kohn T."/>
            <person name="Peeters S.H."/>
            <person name="Heuer A."/>
            <person name="Rast P."/>
            <person name="Oberbeckmann S."/>
            <person name="Bunk B."/>
            <person name="Jeske O."/>
            <person name="Meyerdierks A."/>
            <person name="Storesund J.E."/>
            <person name="Kallscheuer N."/>
            <person name="Luecker S."/>
            <person name="Lage O.M."/>
            <person name="Pohl T."/>
            <person name="Merkel B.J."/>
            <person name="Hornburger P."/>
            <person name="Mueller R.-W."/>
            <person name="Bruemmer F."/>
            <person name="Labrenz M."/>
            <person name="Spormann A.M."/>
            <person name="Op den Camp H."/>
            <person name="Overmann J."/>
            <person name="Amann R."/>
            <person name="Jetten M.S.M."/>
            <person name="Mascher T."/>
            <person name="Medema M.H."/>
            <person name="Devos D.P."/>
            <person name="Kaster A.-K."/>
            <person name="Ovreas L."/>
            <person name="Rohde M."/>
            <person name="Galperin M.Y."/>
            <person name="Jogler C."/>
        </authorList>
    </citation>
    <scope>NUCLEOTIDE SEQUENCE [LARGE SCALE GENOMIC DNA]</scope>
    <source>
        <strain evidence="1 2">V6</strain>
    </source>
</reference>
<gene>
    <name evidence="1" type="ORF">V6x_10310</name>
</gene>
<sequence length="207" mass="22652">MNCDEAFELMTHPADYNCDELQWHLQMCPRCRQMQETLAPALTSFQKISDGNDLSEEELALFDAHFTHQSDSQNDTGFTPSGKPFLSPEAVRIAEQAATRLSAEVGLSQPSTEVSPAIIQRKRMLQAALVLFVGFVLGWGISMDVPSEKMPVGAAASLPAQEPCLWIAQRDQNISSEQQQKSTRSTKASAHSVVLSCVACHLQSSAD</sequence>
<dbReference type="EMBL" id="CP036347">
    <property type="protein sequence ID" value="QDU01351.1"/>
    <property type="molecule type" value="Genomic_DNA"/>
</dbReference>
<proteinExistence type="predicted"/>
<dbReference type="Proteomes" id="UP000320722">
    <property type="component" value="Chromosome"/>
</dbReference>
<evidence type="ECO:0000313" key="2">
    <source>
        <dbReference type="Proteomes" id="UP000320722"/>
    </source>
</evidence>
<accession>A0A517W7W8</accession>
<dbReference type="AlphaFoldDB" id="A0A517W7W8"/>
<protein>
    <recommendedName>
        <fullName evidence="3">Zinc-finger domain-containing protein</fullName>
    </recommendedName>
</protein>
<organism evidence="1 2">
    <name type="scientific">Gimesia chilikensis</name>
    <dbReference type="NCBI Taxonomy" id="2605989"/>
    <lineage>
        <taxon>Bacteria</taxon>
        <taxon>Pseudomonadati</taxon>
        <taxon>Planctomycetota</taxon>
        <taxon>Planctomycetia</taxon>
        <taxon>Planctomycetales</taxon>
        <taxon>Planctomycetaceae</taxon>
        <taxon>Gimesia</taxon>
    </lineage>
</organism>